<evidence type="ECO:0000256" key="3">
    <source>
        <dbReference type="ARBA" id="ARBA00022692"/>
    </source>
</evidence>
<proteinExistence type="predicted"/>
<evidence type="ECO:0000256" key="1">
    <source>
        <dbReference type="ARBA" id="ARBA00004651"/>
    </source>
</evidence>
<keyword evidence="3 6" id="KW-0812">Transmembrane</keyword>
<feature type="transmembrane region" description="Helical" evidence="6">
    <location>
        <begin position="148"/>
        <end position="167"/>
    </location>
</feature>
<feature type="transmembrane region" description="Helical" evidence="6">
    <location>
        <begin position="255"/>
        <end position="273"/>
    </location>
</feature>
<feature type="transmembrane region" description="Helical" evidence="6">
    <location>
        <begin position="335"/>
        <end position="355"/>
    </location>
</feature>
<dbReference type="GO" id="GO:0022857">
    <property type="term" value="F:transmembrane transporter activity"/>
    <property type="evidence" value="ECO:0007669"/>
    <property type="project" value="InterPro"/>
</dbReference>
<dbReference type="PANTHER" id="PTHR47089">
    <property type="entry name" value="ABC TRANSPORTER, PERMEASE PROTEIN"/>
    <property type="match status" value="1"/>
</dbReference>
<evidence type="ECO:0000256" key="4">
    <source>
        <dbReference type="ARBA" id="ARBA00022989"/>
    </source>
</evidence>
<dbReference type="InterPro" id="IPR001851">
    <property type="entry name" value="ABC_transp_permease"/>
</dbReference>
<keyword evidence="5 6" id="KW-0472">Membrane</keyword>
<comment type="subcellular location">
    <subcellularLocation>
        <location evidence="1">Cell membrane</location>
        <topology evidence="1">Multi-pass membrane protein</topology>
    </subcellularLocation>
</comment>
<dbReference type="CDD" id="cd06580">
    <property type="entry name" value="TM_PBP1_transp_TpRbsC_like"/>
    <property type="match status" value="1"/>
</dbReference>
<evidence type="ECO:0000256" key="2">
    <source>
        <dbReference type="ARBA" id="ARBA00022475"/>
    </source>
</evidence>
<reference evidence="7" key="1">
    <citation type="journal article" date="2020" name="mSystems">
        <title>Genome- and Community-Level Interaction Insights into Carbon Utilization and Element Cycling Functions of Hydrothermarchaeota in Hydrothermal Sediment.</title>
        <authorList>
            <person name="Zhou Z."/>
            <person name="Liu Y."/>
            <person name="Xu W."/>
            <person name="Pan J."/>
            <person name="Luo Z.H."/>
            <person name="Li M."/>
        </authorList>
    </citation>
    <scope>NUCLEOTIDE SEQUENCE [LARGE SCALE GENOMIC DNA]</scope>
    <source>
        <strain evidence="7">SpSt-81</strain>
    </source>
</reference>
<name>A0A7C3RVI4_DICTH</name>
<dbReference type="GO" id="GO:0005886">
    <property type="term" value="C:plasma membrane"/>
    <property type="evidence" value="ECO:0007669"/>
    <property type="project" value="UniProtKB-SubCell"/>
</dbReference>
<feature type="transmembrane region" description="Helical" evidence="6">
    <location>
        <begin position="115"/>
        <end position="136"/>
    </location>
</feature>
<accession>A0A7C3RVI4</accession>
<protein>
    <submittedName>
        <fullName evidence="7">ABC transporter permease</fullName>
    </submittedName>
</protein>
<dbReference type="AlphaFoldDB" id="A0A7C3RVI4"/>
<sequence length="367" mass="40230">MKNREFIENLILSIISPLISIFIALFFGGIIIYLLGHNPWETYREVINFSLGNPNGWGYVLFNTTSFILAGLAVAIGFKGGLFNIGAEGQILVGGLVSALAGLYIAPLFPPFLHLPITLVFSALGGAIWAFVPAILKARLGVHEVINTIMMNWIGYALTNYLVVNTFREKGVLYPLPQTDKLPPSAVLPKLYSIFQKIGINIPESNPVNYALVIATLMVIVTYYLLWKTKLGYEIRALGLNIHASENAGINVKNVILVTMLISGAIAGLASINDVLGYRYRYLDNFSHGLGFTGIAVALLGKNHPVGIIFSALLFGALNRMAIGMDVFTHIPREIISVLQAVIILTIVVSNEVLIRFLKKRRKVTYA</sequence>
<evidence type="ECO:0000256" key="6">
    <source>
        <dbReference type="SAM" id="Phobius"/>
    </source>
</evidence>
<feature type="transmembrane region" description="Helical" evidence="6">
    <location>
        <begin position="56"/>
        <end position="78"/>
    </location>
</feature>
<dbReference type="Pfam" id="PF02653">
    <property type="entry name" value="BPD_transp_2"/>
    <property type="match status" value="1"/>
</dbReference>
<organism evidence="7">
    <name type="scientific">Dictyoglomus thermophilum</name>
    <dbReference type="NCBI Taxonomy" id="14"/>
    <lineage>
        <taxon>Bacteria</taxon>
        <taxon>Pseudomonadati</taxon>
        <taxon>Dictyoglomota</taxon>
        <taxon>Dictyoglomia</taxon>
        <taxon>Dictyoglomales</taxon>
        <taxon>Dictyoglomaceae</taxon>
        <taxon>Dictyoglomus</taxon>
    </lineage>
</organism>
<keyword evidence="4 6" id="KW-1133">Transmembrane helix</keyword>
<gene>
    <name evidence="7" type="ORF">ENW00_01940</name>
</gene>
<evidence type="ECO:0000313" key="7">
    <source>
        <dbReference type="EMBL" id="HFX12905.1"/>
    </source>
</evidence>
<comment type="caution">
    <text evidence="7">The sequence shown here is derived from an EMBL/GenBank/DDBJ whole genome shotgun (WGS) entry which is preliminary data.</text>
</comment>
<dbReference type="PANTHER" id="PTHR47089:SF1">
    <property type="entry name" value="GUANOSINE ABC TRANSPORTER PERMEASE PROTEIN NUPP"/>
    <property type="match status" value="1"/>
</dbReference>
<evidence type="ECO:0000256" key="5">
    <source>
        <dbReference type="ARBA" id="ARBA00023136"/>
    </source>
</evidence>
<dbReference type="EMBL" id="DTIN01000009">
    <property type="protein sequence ID" value="HFX12905.1"/>
    <property type="molecule type" value="Genomic_DNA"/>
</dbReference>
<feature type="transmembrane region" description="Helical" evidence="6">
    <location>
        <begin position="90"/>
        <end position="109"/>
    </location>
</feature>
<feature type="transmembrane region" description="Helical" evidence="6">
    <location>
        <begin position="12"/>
        <end position="36"/>
    </location>
</feature>
<keyword evidence="2" id="KW-1003">Cell membrane</keyword>
<feature type="transmembrane region" description="Helical" evidence="6">
    <location>
        <begin position="208"/>
        <end position="226"/>
    </location>
</feature>